<evidence type="ECO:0008006" key="5">
    <source>
        <dbReference type="Google" id="ProtNLM"/>
    </source>
</evidence>
<feature type="compositionally biased region" description="Low complexity" evidence="1">
    <location>
        <begin position="398"/>
        <end position="413"/>
    </location>
</feature>
<dbReference type="PROSITE" id="PS51257">
    <property type="entry name" value="PROKAR_LIPOPROTEIN"/>
    <property type="match status" value="1"/>
</dbReference>
<dbReference type="Proteomes" id="UP001206788">
    <property type="component" value="Unassembled WGS sequence"/>
</dbReference>
<accession>A0ABT2G4R0</accession>
<feature type="chain" id="PRO_5047293741" description="Vitellogenin II" evidence="2">
    <location>
        <begin position="28"/>
        <end position="444"/>
    </location>
</feature>
<comment type="caution">
    <text evidence="3">The sequence shown here is derived from an EMBL/GenBank/DDBJ whole genome shotgun (WGS) entry which is preliminary data.</text>
</comment>
<feature type="compositionally biased region" description="Low complexity" evidence="1">
    <location>
        <begin position="331"/>
        <end position="344"/>
    </location>
</feature>
<feature type="compositionally biased region" description="Polar residues" evidence="1">
    <location>
        <begin position="260"/>
        <end position="270"/>
    </location>
</feature>
<sequence>MKKIQIIISSVLIGSVALTSCSTTQVASTNNTDNMYFMASDARIASTYAVPNNNPETFDQIESLQDIPDESFSSRNVNPEYLARYSAENTETGDEVVYFDEYAENNSGQGDIDAYNNFRVNNNASFNSGFNTGLSFSMGFMMGTGFNPWIPRFYDPFWGFGWGPSWGFRPGISVNIGFGWGLGGFYNPFWGPRYGWGGFYDPFWGPSYAWGYPGWGMPIYPGRPIYVLPGGEYGDRRLVRGARPTRGATLAGVSSTGSRASAVLPSTSRAQARRDAVNNRSLVSSDRSRIPARDFSSSQSDYYNSGRSRIANSTATRNTSSAVLDRSSSTRNRSAMPSARPSSRTMDNGMYSPSRNTNRYNTRTASPSYNRSSPSYNRSSSPSRSGYGGTNSRTYTPSRSSSPSQMSVPSRSSSGGGGSMRSSGGGGVSRSSGSSSGSRGGRGN</sequence>
<evidence type="ECO:0000313" key="3">
    <source>
        <dbReference type="EMBL" id="MCS5489758.1"/>
    </source>
</evidence>
<gene>
    <name evidence="3" type="ORF">NY014_04915</name>
</gene>
<evidence type="ECO:0000313" key="4">
    <source>
        <dbReference type="Proteomes" id="UP001206788"/>
    </source>
</evidence>
<name>A0ABT2G4R0_9BACT</name>
<evidence type="ECO:0000256" key="1">
    <source>
        <dbReference type="SAM" id="MobiDB-lite"/>
    </source>
</evidence>
<keyword evidence="4" id="KW-1185">Reference proteome</keyword>
<protein>
    <recommendedName>
        <fullName evidence="5">Vitellogenin II</fullName>
    </recommendedName>
</protein>
<feature type="compositionally biased region" description="Polar residues" evidence="1">
    <location>
        <begin position="351"/>
        <end position="365"/>
    </location>
</feature>
<feature type="region of interest" description="Disordered" evidence="1">
    <location>
        <begin position="260"/>
        <end position="444"/>
    </location>
</feature>
<feature type="compositionally biased region" description="Low complexity" evidence="1">
    <location>
        <begin position="366"/>
        <end position="385"/>
    </location>
</feature>
<dbReference type="EMBL" id="JANWGH010000001">
    <property type="protein sequence ID" value="MCS5489758.1"/>
    <property type="molecule type" value="Genomic_DNA"/>
</dbReference>
<reference evidence="3 4" key="1">
    <citation type="submission" date="2022-08" db="EMBL/GenBank/DDBJ databases">
        <title>Algoriphagus sp. CAU 1643 isolated from mud.</title>
        <authorList>
            <person name="Kim W."/>
        </authorList>
    </citation>
    <scope>NUCLEOTIDE SEQUENCE [LARGE SCALE GENOMIC DNA]</scope>
    <source>
        <strain evidence="3 4">CAU 1643</strain>
    </source>
</reference>
<feature type="compositionally biased region" description="Polar residues" evidence="1">
    <location>
        <begin position="295"/>
        <end position="330"/>
    </location>
</feature>
<feature type="compositionally biased region" description="Gly residues" evidence="1">
    <location>
        <begin position="414"/>
        <end position="428"/>
    </location>
</feature>
<proteinExistence type="predicted"/>
<dbReference type="RefSeq" id="WP_259413435.1">
    <property type="nucleotide sequence ID" value="NZ_JANWGH010000001.1"/>
</dbReference>
<evidence type="ECO:0000256" key="2">
    <source>
        <dbReference type="SAM" id="SignalP"/>
    </source>
</evidence>
<organism evidence="3 4">
    <name type="scientific">Algoriphagus limi</name>
    <dbReference type="NCBI Taxonomy" id="2975273"/>
    <lineage>
        <taxon>Bacteria</taxon>
        <taxon>Pseudomonadati</taxon>
        <taxon>Bacteroidota</taxon>
        <taxon>Cytophagia</taxon>
        <taxon>Cytophagales</taxon>
        <taxon>Cyclobacteriaceae</taxon>
        <taxon>Algoriphagus</taxon>
    </lineage>
</organism>
<keyword evidence="2" id="KW-0732">Signal</keyword>
<feature type="signal peptide" evidence="2">
    <location>
        <begin position="1"/>
        <end position="27"/>
    </location>
</feature>